<reference evidence="3 4" key="1">
    <citation type="submission" date="2024-01" db="EMBL/GenBank/DDBJ databases">
        <title>A draft genome for the cacao thread blight pathogen Marasmiellus scandens.</title>
        <authorList>
            <person name="Baruah I.K."/>
            <person name="Leung J."/>
            <person name="Bukari Y."/>
            <person name="Amoako-Attah I."/>
            <person name="Meinhardt L.W."/>
            <person name="Bailey B.A."/>
            <person name="Cohen S.P."/>
        </authorList>
    </citation>
    <scope>NUCLEOTIDE SEQUENCE [LARGE SCALE GENOMIC DNA]</scope>
    <source>
        <strain evidence="3 4">GH-19</strain>
    </source>
</reference>
<evidence type="ECO:0000313" key="4">
    <source>
        <dbReference type="Proteomes" id="UP001498398"/>
    </source>
</evidence>
<dbReference type="Proteomes" id="UP001498398">
    <property type="component" value="Unassembled WGS sequence"/>
</dbReference>
<comment type="caution">
    <text evidence="3">The sequence shown here is derived from an EMBL/GenBank/DDBJ whole genome shotgun (WGS) entry which is preliminary data.</text>
</comment>
<keyword evidence="2" id="KW-0732">Signal</keyword>
<keyword evidence="1" id="KW-0812">Transmembrane</keyword>
<protein>
    <submittedName>
        <fullName evidence="3">Uncharacterized protein</fullName>
    </submittedName>
</protein>
<proteinExistence type="predicted"/>
<feature type="chain" id="PRO_5046072568" evidence="2">
    <location>
        <begin position="22"/>
        <end position="170"/>
    </location>
</feature>
<dbReference type="EMBL" id="JBANRG010000061">
    <property type="protein sequence ID" value="KAK7441733.1"/>
    <property type="molecule type" value="Genomic_DNA"/>
</dbReference>
<evidence type="ECO:0000256" key="2">
    <source>
        <dbReference type="SAM" id="SignalP"/>
    </source>
</evidence>
<name>A0ABR1IV16_9AGAR</name>
<organism evidence="3 4">
    <name type="scientific">Marasmiellus scandens</name>
    <dbReference type="NCBI Taxonomy" id="2682957"/>
    <lineage>
        <taxon>Eukaryota</taxon>
        <taxon>Fungi</taxon>
        <taxon>Dikarya</taxon>
        <taxon>Basidiomycota</taxon>
        <taxon>Agaricomycotina</taxon>
        <taxon>Agaricomycetes</taxon>
        <taxon>Agaricomycetidae</taxon>
        <taxon>Agaricales</taxon>
        <taxon>Marasmiineae</taxon>
        <taxon>Omphalotaceae</taxon>
        <taxon>Marasmiellus</taxon>
    </lineage>
</organism>
<accession>A0ABR1IV16</accession>
<evidence type="ECO:0000256" key="1">
    <source>
        <dbReference type="SAM" id="Phobius"/>
    </source>
</evidence>
<keyword evidence="4" id="KW-1185">Reference proteome</keyword>
<feature type="signal peptide" evidence="2">
    <location>
        <begin position="1"/>
        <end position="21"/>
    </location>
</feature>
<evidence type="ECO:0000313" key="3">
    <source>
        <dbReference type="EMBL" id="KAK7441733.1"/>
    </source>
</evidence>
<gene>
    <name evidence="3" type="ORF">VKT23_016396</name>
</gene>
<keyword evidence="1" id="KW-0472">Membrane</keyword>
<keyword evidence="1" id="KW-1133">Transmembrane helix</keyword>
<feature type="transmembrane region" description="Helical" evidence="1">
    <location>
        <begin position="149"/>
        <end position="169"/>
    </location>
</feature>
<sequence>MVAVFTLALVFLFSLAGRVSAFTWNVTFGGEQLFADQLLPTSYPAPIDRCQQNCTKIQDTLTAANNNATIICDDDTLKQFQVCEQCMFQAAVDKNIPLVEPKAGSNPMIQGYGAACALFNITFAKNQTNLAIADNWDGPFGMFVPTGGLVVTVGVGAILGVSSIVLLSAM</sequence>